<proteinExistence type="predicted"/>
<dbReference type="EMBL" id="RJVQ01000001">
    <property type="protein sequence ID" value="RQW65129.1"/>
    <property type="molecule type" value="Genomic_DNA"/>
</dbReference>
<dbReference type="PANTHER" id="PTHR33608">
    <property type="entry name" value="BLL2464 PROTEIN"/>
    <property type="match status" value="1"/>
</dbReference>
<dbReference type="SUPFAM" id="SSF53300">
    <property type="entry name" value="vWA-like"/>
    <property type="match status" value="1"/>
</dbReference>
<accession>A0A3N9TLA9</accession>
<evidence type="ECO:0000313" key="3">
    <source>
        <dbReference type="Proteomes" id="UP000281112"/>
    </source>
</evidence>
<dbReference type="InterPro" id="IPR002881">
    <property type="entry name" value="DUF58"/>
</dbReference>
<feature type="domain" description="DUF58" evidence="1">
    <location>
        <begin position="58"/>
        <end position="279"/>
    </location>
</feature>
<dbReference type="Proteomes" id="UP000281112">
    <property type="component" value="Unassembled WGS sequence"/>
</dbReference>
<comment type="caution">
    <text evidence="2">The sequence shown here is derived from an EMBL/GenBank/DDBJ whole genome shotgun (WGS) entry which is preliminary data.</text>
</comment>
<sequence length="310" mass="35175">MAPLDLPLYSNGVELTLEELLTYKQQSIAWMPPAKSLWSVMTGQHQSRRLGRGMDFAEVRQYQSGDDIRAIDWRVTARTGKPHTKLFTEEQQKPVVLFIDLSNSMQFGSTLMLKSVQAAHIASLIAWLSQANKDRIGAVVHLGEDERVLKPKGSTKGVLNLLQNLVELQTLALRNNQSQQSSIEQWNVSLSTLVKTVNKGSEVIIISDFTNYSPEQDIYFRRLKQHNVLRFVHISDPLEEGNTSFRGIETVTDYFQTRWLNFSADATRNGIKKSFDSHKDRLLLLCRKLGIPYTNLTTNTSLLKQLIGTL</sequence>
<dbReference type="PANTHER" id="PTHR33608:SF12">
    <property type="entry name" value="DUF58 DOMAIN-CONTAINING PROTEIN"/>
    <property type="match status" value="1"/>
</dbReference>
<reference evidence="2 3" key="1">
    <citation type="submission" date="2018-11" db="EMBL/GenBank/DDBJ databases">
        <title>Vibrio LJC006 sp. nov., isolated from seawater during the bloom of the enteromorpha.</title>
        <authorList>
            <person name="Liang J."/>
        </authorList>
    </citation>
    <scope>NUCLEOTIDE SEQUENCE [LARGE SCALE GENOMIC DNA]</scope>
    <source>
        <strain evidence="2 3">LJC006</strain>
    </source>
</reference>
<dbReference type="InterPro" id="IPR036465">
    <property type="entry name" value="vWFA_dom_sf"/>
</dbReference>
<keyword evidence="3" id="KW-1185">Reference proteome</keyword>
<dbReference type="OrthoDB" id="9776116at2"/>
<name>A0A3N9TLA9_9VIBR</name>
<protein>
    <submittedName>
        <fullName evidence="2">DUF58 domain-containing protein</fullName>
    </submittedName>
</protein>
<dbReference type="AlphaFoldDB" id="A0A3N9TLA9"/>
<dbReference type="Pfam" id="PF01882">
    <property type="entry name" value="DUF58"/>
    <property type="match status" value="1"/>
</dbReference>
<dbReference type="RefSeq" id="WP_124935783.1">
    <property type="nucleotide sequence ID" value="NZ_RJVQ01000001.1"/>
</dbReference>
<evidence type="ECO:0000259" key="1">
    <source>
        <dbReference type="Pfam" id="PF01882"/>
    </source>
</evidence>
<gene>
    <name evidence="2" type="ORF">EES38_03595</name>
</gene>
<organism evidence="2 3">
    <name type="scientific">Vibrio viridaestus</name>
    <dbReference type="NCBI Taxonomy" id="2487322"/>
    <lineage>
        <taxon>Bacteria</taxon>
        <taxon>Pseudomonadati</taxon>
        <taxon>Pseudomonadota</taxon>
        <taxon>Gammaproteobacteria</taxon>
        <taxon>Vibrionales</taxon>
        <taxon>Vibrionaceae</taxon>
        <taxon>Vibrio</taxon>
    </lineage>
</organism>
<evidence type="ECO:0000313" key="2">
    <source>
        <dbReference type="EMBL" id="RQW65129.1"/>
    </source>
</evidence>